<dbReference type="Proteomes" id="UP001596156">
    <property type="component" value="Unassembled WGS sequence"/>
</dbReference>
<sequence length="35" mass="3775">MILLDLQTLEPEETPEARDASIDLGESTISLLTCG</sequence>
<dbReference type="EMBL" id="JBHSKL010000039">
    <property type="protein sequence ID" value="MFC5228328.1"/>
    <property type="molecule type" value="Genomic_DNA"/>
</dbReference>
<proteinExistence type="predicted"/>
<dbReference type="InterPro" id="IPR045825">
    <property type="entry name" value="RamS"/>
</dbReference>
<gene>
    <name evidence="2" type="ORF">ACFPN6_27905</name>
</gene>
<keyword evidence="3" id="KW-1185">Reference proteome</keyword>
<evidence type="ECO:0000313" key="2">
    <source>
        <dbReference type="EMBL" id="MFC5228328.1"/>
    </source>
</evidence>
<name>A0ABW0DCX3_STRFI</name>
<comment type="caution">
    <text evidence="2">The sequence shown here is derived from an EMBL/GenBank/DDBJ whole genome shotgun (WGS) entry which is preliminary data.</text>
</comment>
<organism evidence="2 3">
    <name type="scientific">Streptomyces fimbriatus</name>
    <dbReference type="NCBI Taxonomy" id="68197"/>
    <lineage>
        <taxon>Bacteria</taxon>
        <taxon>Bacillati</taxon>
        <taxon>Actinomycetota</taxon>
        <taxon>Actinomycetes</taxon>
        <taxon>Kitasatosporales</taxon>
        <taxon>Streptomycetaceae</taxon>
        <taxon>Streptomyces</taxon>
    </lineage>
</organism>
<feature type="region of interest" description="Disordered" evidence="1">
    <location>
        <begin position="1"/>
        <end position="22"/>
    </location>
</feature>
<reference evidence="3" key="1">
    <citation type="journal article" date="2019" name="Int. J. Syst. Evol. Microbiol.">
        <title>The Global Catalogue of Microorganisms (GCM) 10K type strain sequencing project: providing services to taxonomists for standard genome sequencing and annotation.</title>
        <authorList>
            <consortium name="The Broad Institute Genomics Platform"/>
            <consortium name="The Broad Institute Genome Sequencing Center for Infectious Disease"/>
            <person name="Wu L."/>
            <person name="Ma J."/>
        </authorList>
    </citation>
    <scope>NUCLEOTIDE SEQUENCE [LARGE SCALE GENOMIC DNA]</scope>
    <source>
        <strain evidence="3">CCM 8479</strain>
    </source>
</reference>
<dbReference type="Pfam" id="PF19402">
    <property type="entry name" value="RamS"/>
    <property type="match status" value="1"/>
</dbReference>
<accession>A0ABW0DCX3</accession>
<protein>
    <submittedName>
        <fullName evidence="2">SapB/AmfS family lanthipeptide</fullName>
    </submittedName>
</protein>
<evidence type="ECO:0000313" key="3">
    <source>
        <dbReference type="Proteomes" id="UP001596156"/>
    </source>
</evidence>
<evidence type="ECO:0000256" key="1">
    <source>
        <dbReference type="SAM" id="MobiDB-lite"/>
    </source>
</evidence>
<dbReference type="RefSeq" id="WP_344642739.1">
    <property type="nucleotide sequence ID" value="NZ_BAAASS010000002.1"/>
</dbReference>
<dbReference type="NCBIfam" id="NF033212">
    <property type="entry name" value="SapB_AmfS_lanti"/>
    <property type="match status" value="1"/>
</dbReference>